<evidence type="ECO:0000256" key="1">
    <source>
        <dbReference type="SAM" id="Phobius"/>
    </source>
</evidence>
<proteinExistence type="predicted"/>
<sequence length="162" mass="17049">MTRTASARTHRSRASILLTVLSVVVGVLLLGHAALQGVGAVMFWRPCWSEGYESAECSSLQYETPSPVSLLPFWMWFVEVLLALVAIGASVAAGRRLRSAGLALVAVLASNLLIDYVLTPVVNGGYSSADDPPGFGLIGAAFLAIAGALMLRVAIPDRRPPS</sequence>
<dbReference type="AlphaFoldDB" id="A0A1X7NWQ9"/>
<protein>
    <submittedName>
        <fullName evidence="2">Uncharacterized protein</fullName>
    </submittedName>
</protein>
<organism evidence="2 3">
    <name type="scientific">Rathayibacter oskolensis</name>
    <dbReference type="NCBI Taxonomy" id="1891671"/>
    <lineage>
        <taxon>Bacteria</taxon>
        <taxon>Bacillati</taxon>
        <taxon>Actinomycetota</taxon>
        <taxon>Actinomycetes</taxon>
        <taxon>Micrococcales</taxon>
        <taxon>Microbacteriaceae</taxon>
        <taxon>Rathayibacter</taxon>
    </lineage>
</organism>
<feature type="transmembrane region" description="Helical" evidence="1">
    <location>
        <begin position="73"/>
        <end position="93"/>
    </location>
</feature>
<gene>
    <name evidence="2" type="ORF">SAMN06295885_2071</name>
</gene>
<keyword evidence="1" id="KW-0472">Membrane</keyword>
<keyword evidence="1" id="KW-0812">Transmembrane</keyword>
<keyword evidence="1" id="KW-1133">Transmembrane helix</keyword>
<dbReference type="Proteomes" id="UP000193711">
    <property type="component" value="Unassembled WGS sequence"/>
</dbReference>
<feature type="transmembrane region" description="Helical" evidence="1">
    <location>
        <begin position="100"/>
        <end position="122"/>
    </location>
</feature>
<name>A0A1X7NWQ9_9MICO</name>
<evidence type="ECO:0000313" key="2">
    <source>
        <dbReference type="EMBL" id="SMH42821.1"/>
    </source>
</evidence>
<feature type="transmembrane region" description="Helical" evidence="1">
    <location>
        <begin position="134"/>
        <end position="155"/>
    </location>
</feature>
<keyword evidence="3" id="KW-1185">Reference proteome</keyword>
<reference evidence="3" key="1">
    <citation type="submission" date="2017-04" db="EMBL/GenBank/DDBJ databases">
        <authorList>
            <person name="Varghese N."/>
            <person name="Submissions S."/>
        </authorList>
    </citation>
    <scope>NUCLEOTIDE SEQUENCE [LARGE SCALE GENOMIC DNA]</scope>
    <source>
        <strain evidence="3">VKM Ac-2121</strain>
    </source>
</reference>
<evidence type="ECO:0000313" key="3">
    <source>
        <dbReference type="Proteomes" id="UP000193711"/>
    </source>
</evidence>
<dbReference type="EMBL" id="FXBM01000002">
    <property type="protein sequence ID" value="SMH42821.1"/>
    <property type="molecule type" value="Genomic_DNA"/>
</dbReference>
<accession>A0A1X7NWQ9</accession>